<sequence length="93" mass="10292">MSSVKVMMFTSPTCVPCNTIKPSIAELQEDYAHFEWTNVNTMSDPAGIASKHHVRLVPTMVVLKPDGTEFGKHEGSSLIGYFNLLRRAKALLV</sequence>
<dbReference type="Gene3D" id="3.40.30.10">
    <property type="entry name" value="Glutaredoxin"/>
    <property type="match status" value="1"/>
</dbReference>
<protein>
    <recommendedName>
        <fullName evidence="1">Thioredoxin domain-containing protein</fullName>
    </recommendedName>
</protein>
<evidence type="ECO:0000313" key="2">
    <source>
        <dbReference type="EMBL" id="QHT81000.1"/>
    </source>
</evidence>
<dbReference type="InterPro" id="IPR013766">
    <property type="entry name" value="Thioredoxin_domain"/>
</dbReference>
<dbReference type="SUPFAM" id="SSF52833">
    <property type="entry name" value="Thioredoxin-like"/>
    <property type="match status" value="1"/>
</dbReference>
<dbReference type="Pfam" id="PF00085">
    <property type="entry name" value="Thioredoxin"/>
    <property type="match status" value="1"/>
</dbReference>
<dbReference type="InterPro" id="IPR017937">
    <property type="entry name" value="Thioredoxin_CS"/>
</dbReference>
<proteinExistence type="predicted"/>
<reference evidence="2" key="1">
    <citation type="journal article" date="2020" name="Nature">
        <title>Giant virus diversity and host interactions through global metagenomics.</title>
        <authorList>
            <person name="Schulz F."/>
            <person name="Roux S."/>
            <person name="Paez-Espino D."/>
            <person name="Jungbluth S."/>
            <person name="Walsh D.A."/>
            <person name="Denef V.J."/>
            <person name="McMahon K.D."/>
            <person name="Konstantinidis K.T."/>
            <person name="Eloe-Fadrosh E.A."/>
            <person name="Kyrpides N.C."/>
            <person name="Woyke T."/>
        </authorList>
    </citation>
    <scope>NUCLEOTIDE SEQUENCE</scope>
    <source>
        <strain evidence="2">GVMAG-M-3300023184-135</strain>
    </source>
</reference>
<organism evidence="2">
    <name type="scientific">viral metagenome</name>
    <dbReference type="NCBI Taxonomy" id="1070528"/>
    <lineage>
        <taxon>unclassified sequences</taxon>
        <taxon>metagenomes</taxon>
        <taxon>organismal metagenomes</taxon>
    </lineage>
</organism>
<evidence type="ECO:0000259" key="1">
    <source>
        <dbReference type="Pfam" id="PF00085"/>
    </source>
</evidence>
<feature type="domain" description="Thioredoxin" evidence="1">
    <location>
        <begin position="6"/>
        <end position="75"/>
    </location>
</feature>
<dbReference type="EMBL" id="MN739976">
    <property type="protein sequence ID" value="QHT81000.1"/>
    <property type="molecule type" value="Genomic_DNA"/>
</dbReference>
<accession>A0A6C0HKV3</accession>
<dbReference type="PROSITE" id="PS00194">
    <property type="entry name" value="THIOREDOXIN_1"/>
    <property type="match status" value="1"/>
</dbReference>
<dbReference type="AlphaFoldDB" id="A0A6C0HKV3"/>
<dbReference type="CDD" id="cd02947">
    <property type="entry name" value="TRX_family"/>
    <property type="match status" value="1"/>
</dbReference>
<dbReference type="InterPro" id="IPR036249">
    <property type="entry name" value="Thioredoxin-like_sf"/>
</dbReference>
<name>A0A6C0HKV3_9ZZZZ</name>